<keyword evidence="5 8" id="KW-1015">Disulfide bond</keyword>
<dbReference type="AlphaFoldDB" id="A0A923RQK3"/>
<evidence type="ECO:0000256" key="6">
    <source>
        <dbReference type="ARBA" id="ARBA00023284"/>
    </source>
</evidence>
<reference evidence="10" key="1">
    <citation type="submission" date="2020-08" db="EMBL/GenBank/DDBJ databases">
        <title>Genome public.</title>
        <authorList>
            <person name="Liu C."/>
            <person name="Sun Q."/>
        </authorList>
    </citation>
    <scope>NUCLEOTIDE SEQUENCE</scope>
    <source>
        <strain evidence="10">NSJ-55</strain>
    </source>
</reference>
<keyword evidence="11" id="KW-1185">Reference proteome</keyword>
<evidence type="ECO:0000256" key="5">
    <source>
        <dbReference type="ARBA" id="ARBA00023157"/>
    </source>
</evidence>
<dbReference type="Proteomes" id="UP000652477">
    <property type="component" value="Unassembled WGS sequence"/>
</dbReference>
<protein>
    <recommendedName>
        <fullName evidence="2 7">Thioredoxin</fullName>
    </recommendedName>
</protein>
<organism evidence="10 11">
    <name type="scientific">Mediterraneibacter hominis</name>
    <dbReference type="NCBI Taxonomy" id="2763054"/>
    <lineage>
        <taxon>Bacteria</taxon>
        <taxon>Bacillati</taxon>
        <taxon>Bacillota</taxon>
        <taxon>Clostridia</taxon>
        <taxon>Lachnospirales</taxon>
        <taxon>Lachnospiraceae</taxon>
        <taxon>Mediterraneibacter</taxon>
    </lineage>
</organism>
<evidence type="ECO:0000256" key="1">
    <source>
        <dbReference type="ARBA" id="ARBA00008987"/>
    </source>
</evidence>
<feature type="domain" description="Thioredoxin" evidence="9">
    <location>
        <begin position="1"/>
        <end position="115"/>
    </location>
</feature>
<dbReference type="PROSITE" id="PS51352">
    <property type="entry name" value="THIOREDOXIN_2"/>
    <property type="match status" value="1"/>
</dbReference>
<proteinExistence type="inferred from homology"/>
<gene>
    <name evidence="10" type="ORF">H8S37_11905</name>
</gene>
<dbReference type="InterPro" id="IPR013766">
    <property type="entry name" value="Thioredoxin_domain"/>
</dbReference>
<dbReference type="InterPro" id="IPR036249">
    <property type="entry name" value="Thioredoxin-like_sf"/>
</dbReference>
<dbReference type="EMBL" id="JACOPF010000002">
    <property type="protein sequence ID" value="MBC5689625.1"/>
    <property type="molecule type" value="Genomic_DNA"/>
</dbReference>
<evidence type="ECO:0000256" key="8">
    <source>
        <dbReference type="PIRSR" id="PIRSR000077-4"/>
    </source>
</evidence>
<dbReference type="PANTHER" id="PTHR45663">
    <property type="entry name" value="GEO12009P1"/>
    <property type="match status" value="1"/>
</dbReference>
<keyword evidence="3" id="KW-0813">Transport</keyword>
<dbReference type="PANTHER" id="PTHR45663:SF11">
    <property type="entry name" value="GEO12009P1"/>
    <property type="match status" value="1"/>
</dbReference>
<comment type="similarity">
    <text evidence="1 7">Belongs to the thioredoxin family.</text>
</comment>
<name>A0A923RQK3_9FIRM</name>
<evidence type="ECO:0000259" key="9">
    <source>
        <dbReference type="PROSITE" id="PS51352"/>
    </source>
</evidence>
<dbReference type="Gene3D" id="3.40.30.10">
    <property type="entry name" value="Glutaredoxin"/>
    <property type="match status" value="1"/>
</dbReference>
<dbReference type="GO" id="GO:0045454">
    <property type="term" value="P:cell redox homeostasis"/>
    <property type="evidence" value="ECO:0007669"/>
    <property type="project" value="TreeGrafter"/>
</dbReference>
<evidence type="ECO:0000256" key="7">
    <source>
        <dbReference type="PIRNR" id="PIRNR000077"/>
    </source>
</evidence>
<keyword evidence="6 8" id="KW-0676">Redox-active center</keyword>
<dbReference type="GO" id="GO:0005829">
    <property type="term" value="C:cytosol"/>
    <property type="evidence" value="ECO:0007669"/>
    <property type="project" value="TreeGrafter"/>
</dbReference>
<evidence type="ECO:0000256" key="4">
    <source>
        <dbReference type="ARBA" id="ARBA00022982"/>
    </source>
</evidence>
<feature type="disulfide bond" description="Redox-active" evidence="8">
    <location>
        <begin position="40"/>
        <end position="43"/>
    </location>
</feature>
<sequence>MNVWSQKKENRRILVTEDTYRQEVLASDLPVLVEFYASWCGKCAMMQETVAQLAEEYQGIIKVCQIDIDKSETLAAQFEVTEVPTFVIFVEGEPVAAASGVVRKSMLKKMMEDFK</sequence>
<dbReference type="CDD" id="cd02947">
    <property type="entry name" value="TRX_family"/>
    <property type="match status" value="1"/>
</dbReference>
<evidence type="ECO:0000256" key="2">
    <source>
        <dbReference type="ARBA" id="ARBA00020570"/>
    </source>
</evidence>
<dbReference type="InterPro" id="IPR005746">
    <property type="entry name" value="Thioredoxin"/>
</dbReference>
<evidence type="ECO:0000313" key="10">
    <source>
        <dbReference type="EMBL" id="MBC5689625.1"/>
    </source>
</evidence>
<dbReference type="PIRSF" id="PIRSF000077">
    <property type="entry name" value="Thioredoxin"/>
    <property type="match status" value="1"/>
</dbReference>
<evidence type="ECO:0000313" key="11">
    <source>
        <dbReference type="Proteomes" id="UP000652477"/>
    </source>
</evidence>
<evidence type="ECO:0000256" key="3">
    <source>
        <dbReference type="ARBA" id="ARBA00022448"/>
    </source>
</evidence>
<dbReference type="FunFam" id="3.40.30.10:FF:000001">
    <property type="entry name" value="Thioredoxin"/>
    <property type="match status" value="1"/>
</dbReference>
<comment type="caution">
    <text evidence="10">The sequence shown here is derived from an EMBL/GenBank/DDBJ whole genome shotgun (WGS) entry which is preliminary data.</text>
</comment>
<dbReference type="Pfam" id="PF00085">
    <property type="entry name" value="Thioredoxin"/>
    <property type="match status" value="1"/>
</dbReference>
<dbReference type="GO" id="GO:0015035">
    <property type="term" value="F:protein-disulfide reductase activity"/>
    <property type="evidence" value="ECO:0007669"/>
    <property type="project" value="InterPro"/>
</dbReference>
<accession>A0A923RQK3</accession>
<dbReference type="SUPFAM" id="SSF52833">
    <property type="entry name" value="Thioredoxin-like"/>
    <property type="match status" value="1"/>
</dbReference>
<keyword evidence="4" id="KW-0249">Electron transport</keyword>